<dbReference type="InterPro" id="IPR011011">
    <property type="entry name" value="Znf_FYVE_PHD"/>
</dbReference>
<dbReference type="EMBL" id="CP119063">
    <property type="protein sequence ID" value="WEL38071.1"/>
    <property type="molecule type" value="Genomic_DNA"/>
</dbReference>
<dbReference type="InterPro" id="IPR013083">
    <property type="entry name" value="Znf_RING/FYVE/PHD"/>
</dbReference>
<protein>
    <recommendedName>
        <fullName evidence="8">Zinc finger PHD-type domain-containing protein</fullName>
    </recommendedName>
</protein>
<dbReference type="EMBL" id="CP075148">
    <property type="protein sequence ID" value="UTX42615.1"/>
    <property type="molecule type" value="Genomic_DNA"/>
</dbReference>
<dbReference type="Proteomes" id="UP001217963">
    <property type="component" value="Chromosome II"/>
</dbReference>
<dbReference type="AlphaFoldDB" id="A0A9Q9C346"/>
<evidence type="ECO:0000256" key="3">
    <source>
        <dbReference type="ARBA" id="ARBA00022833"/>
    </source>
</evidence>
<dbReference type="OrthoDB" id="1928087at2759"/>
<reference evidence="5 7" key="2">
    <citation type="submission" date="2023-02" db="EMBL/GenBank/DDBJ databases">
        <title>Encephalitozoon hellem ATCC 50451 complete genome.</title>
        <authorList>
            <person name="Mascarenhas dos Santos A.C."/>
            <person name="Julian A.T."/>
            <person name="Pombert J.-F."/>
        </authorList>
    </citation>
    <scope>NUCLEOTIDE SEQUENCE [LARGE SCALE GENOMIC DNA]</scope>
    <source>
        <strain evidence="5 7">ATCC 50451</strain>
    </source>
</reference>
<evidence type="ECO:0000256" key="2">
    <source>
        <dbReference type="ARBA" id="ARBA00022771"/>
    </source>
</evidence>
<evidence type="ECO:0000313" key="5">
    <source>
        <dbReference type="EMBL" id="WEL38071.1"/>
    </source>
</evidence>
<organism evidence="4 6">
    <name type="scientific">Encephalitozoon hellem</name>
    <name type="common">Microsporidian parasite</name>
    <dbReference type="NCBI Taxonomy" id="27973"/>
    <lineage>
        <taxon>Eukaryota</taxon>
        <taxon>Fungi</taxon>
        <taxon>Fungi incertae sedis</taxon>
        <taxon>Microsporidia</taxon>
        <taxon>Unikaryonidae</taxon>
        <taxon>Encephalitozoon</taxon>
    </lineage>
</organism>
<evidence type="ECO:0000313" key="4">
    <source>
        <dbReference type="EMBL" id="UTX42615.1"/>
    </source>
</evidence>
<proteinExistence type="predicted"/>
<evidence type="ECO:0000313" key="7">
    <source>
        <dbReference type="Proteomes" id="UP001217963"/>
    </source>
</evidence>
<keyword evidence="2" id="KW-0863">Zinc-finger</keyword>
<reference evidence="4" key="1">
    <citation type="submission" date="2021-05" db="EMBL/GenBank/DDBJ databases">
        <title>Encephalitozoon hellem ATCC 50604 Complete Genome.</title>
        <authorList>
            <person name="Mascarenhas dos Santos A.C."/>
            <person name="Julian A.T."/>
            <person name="Pombert J.-F."/>
        </authorList>
    </citation>
    <scope>NUCLEOTIDE SEQUENCE</scope>
    <source>
        <strain evidence="4">ATCC 50604</strain>
    </source>
</reference>
<dbReference type="SUPFAM" id="SSF57903">
    <property type="entry name" value="FYVE/PHD zinc finger"/>
    <property type="match status" value="1"/>
</dbReference>
<keyword evidence="7" id="KW-1185">Reference proteome</keyword>
<evidence type="ECO:0000313" key="6">
    <source>
        <dbReference type="Proteomes" id="UP001059546"/>
    </source>
</evidence>
<keyword evidence="1" id="KW-0479">Metal-binding</keyword>
<dbReference type="GO" id="GO:0008270">
    <property type="term" value="F:zinc ion binding"/>
    <property type="evidence" value="ECO:0007669"/>
    <property type="project" value="UniProtKB-KW"/>
</dbReference>
<dbReference type="Gene3D" id="3.30.40.10">
    <property type="entry name" value="Zinc/RING finger domain, C3HC4 (zinc finger)"/>
    <property type="match status" value="1"/>
</dbReference>
<sequence>MDLMYLGAGECIRCYCQLRGEDQHMMNCNTCGNWLHTVCCGFFSNTDKRMPGGRFSCFYCLGPITKEDNTNALFRRILSVVYTEGLRSKAWLSTRLGITEWQSTKQTRRLASEGFVKVIGRHRAISYVVVKTQETKDKIKRYFGA</sequence>
<name>A0A9Q9C346_ENCHE</name>
<dbReference type="PROSITE" id="PS01359">
    <property type="entry name" value="ZF_PHD_1"/>
    <property type="match status" value="1"/>
</dbReference>
<dbReference type="Proteomes" id="UP001059546">
    <property type="component" value="Chromosome II"/>
</dbReference>
<evidence type="ECO:0000256" key="1">
    <source>
        <dbReference type="ARBA" id="ARBA00022723"/>
    </source>
</evidence>
<evidence type="ECO:0008006" key="8">
    <source>
        <dbReference type="Google" id="ProtNLM"/>
    </source>
</evidence>
<accession>A0A9Q9C346</accession>
<dbReference type="InterPro" id="IPR019786">
    <property type="entry name" value="Zinc_finger_PHD-type_CS"/>
</dbReference>
<gene>
    <name evidence="4" type="ORF">GPU96_02g03280</name>
    <name evidence="5" type="ORF">PFJ87_02g01100</name>
</gene>
<keyword evidence="3" id="KW-0862">Zinc</keyword>